<accession>A0ABN0C426</accession>
<reference evidence="1" key="1">
    <citation type="submission" date="2010-08" db="EMBL/GenBank/DDBJ databases">
        <authorList>
            <person name="Weinstock G."/>
            <person name="Sodergren E."/>
            <person name="Clifton S."/>
            <person name="Fulton L."/>
            <person name="Fulton B."/>
            <person name="Courtney L."/>
            <person name="Fronick C."/>
            <person name="Harrison M."/>
            <person name="Strong C."/>
            <person name="Farmer C."/>
            <person name="Delahaunty K."/>
            <person name="Markovic C."/>
            <person name="Hall O."/>
            <person name="Minx P."/>
            <person name="Tomlinson C."/>
            <person name="Mitreva M."/>
            <person name="Hou S."/>
            <person name="Chen J."/>
            <person name="Wollam A."/>
            <person name="Pepin K.H."/>
            <person name="Johnson M."/>
            <person name="Bhonagiri V."/>
            <person name="Zhang X."/>
            <person name="Suruliraj S."/>
            <person name="Warren W."/>
            <person name="Chinwalla A."/>
            <person name="Mardis E.R."/>
            <person name="Wilson R.K."/>
        </authorList>
    </citation>
    <scope>NUCLEOTIDE SEQUENCE [LARGE SCALE GENOMIC DNA]</scope>
    <source>
        <strain evidence="1">HL044PA1</strain>
    </source>
</reference>
<dbReference type="SUPFAM" id="SSF46785">
    <property type="entry name" value="Winged helix' DNA-binding domain"/>
    <property type="match status" value="1"/>
</dbReference>
<dbReference type="Gene3D" id="1.10.10.10">
    <property type="entry name" value="Winged helix-like DNA-binding domain superfamily/Winged helix DNA-binding domain"/>
    <property type="match status" value="1"/>
</dbReference>
<evidence type="ECO:0000313" key="1">
    <source>
        <dbReference type="EMBL" id="EFS91947.1"/>
    </source>
</evidence>
<comment type="caution">
    <text evidence="1">The sequence shown here is derived from an EMBL/GenBank/DDBJ whole genome shotgun (WGS) entry which is preliminary data.</text>
</comment>
<protein>
    <recommendedName>
        <fullName evidence="3">HTH marR-type domain-containing protein</fullName>
    </recommendedName>
</protein>
<keyword evidence="2" id="KW-1185">Reference proteome</keyword>
<dbReference type="Proteomes" id="UP000003179">
    <property type="component" value="Unassembled WGS sequence"/>
</dbReference>
<name>A0ABN0C426_9ACTN</name>
<proteinExistence type="predicted"/>
<evidence type="ECO:0008006" key="3">
    <source>
        <dbReference type="Google" id="ProtNLM"/>
    </source>
</evidence>
<organism evidence="1 2">
    <name type="scientific">Cutibacterium modestum HL044PA1</name>
    <dbReference type="NCBI Taxonomy" id="765109"/>
    <lineage>
        <taxon>Bacteria</taxon>
        <taxon>Bacillati</taxon>
        <taxon>Actinomycetota</taxon>
        <taxon>Actinomycetes</taxon>
        <taxon>Propionibacteriales</taxon>
        <taxon>Propionibacteriaceae</taxon>
        <taxon>Cutibacterium</taxon>
        <taxon>Cutibacterium modestum</taxon>
    </lineage>
</organism>
<sequence>MIDIDRSVISRHASILEQAGPLARSPDERDRRWTALSLTEKKSESCRHDA</sequence>
<gene>
    <name evidence="1" type="ORF">HMPREF9607_01813</name>
</gene>
<dbReference type="EMBL" id="ADZU01000030">
    <property type="protein sequence ID" value="EFS91947.1"/>
    <property type="molecule type" value="Genomic_DNA"/>
</dbReference>
<dbReference type="InterPro" id="IPR036390">
    <property type="entry name" value="WH_DNA-bd_sf"/>
</dbReference>
<evidence type="ECO:0000313" key="2">
    <source>
        <dbReference type="Proteomes" id="UP000003179"/>
    </source>
</evidence>
<dbReference type="InterPro" id="IPR036388">
    <property type="entry name" value="WH-like_DNA-bd_sf"/>
</dbReference>